<dbReference type="Proteomes" id="UP001605036">
    <property type="component" value="Unassembled WGS sequence"/>
</dbReference>
<organism evidence="1 2">
    <name type="scientific">Riccia fluitans</name>
    <dbReference type="NCBI Taxonomy" id="41844"/>
    <lineage>
        <taxon>Eukaryota</taxon>
        <taxon>Viridiplantae</taxon>
        <taxon>Streptophyta</taxon>
        <taxon>Embryophyta</taxon>
        <taxon>Marchantiophyta</taxon>
        <taxon>Marchantiopsida</taxon>
        <taxon>Marchantiidae</taxon>
        <taxon>Marchantiales</taxon>
        <taxon>Ricciaceae</taxon>
        <taxon>Riccia</taxon>
    </lineage>
</organism>
<proteinExistence type="predicted"/>
<keyword evidence="2" id="KW-1185">Reference proteome</keyword>
<comment type="caution">
    <text evidence="1">The sequence shown here is derived from an EMBL/GenBank/DDBJ whole genome shotgun (WGS) entry which is preliminary data.</text>
</comment>
<name>A0ABD1XXT8_9MARC</name>
<gene>
    <name evidence="1" type="ORF">R1flu_025311</name>
</gene>
<dbReference type="AlphaFoldDB" id="A0ABD1XXT8"/>
<sequence length="142" mass="15702">MQAHAARDERCYTVRYRSESDPRLATSKSPLPSRVDSVDEETVREDVGFRQKSFFQKKTLNTLPLSALSFGEKYFSGLVGVILSLPALPERTRSLASFADEARRSLVLVRLSLSERSSSSSSSSRAVVVEGGRGVGNCWVDR</sequence>
<evidence type="ECO:0000313" key="1">
    <source>
        <dbReference type="EMBL" id="KAL2613619.1"/>
    </source>
</evidence>
<dbReference type="EMBL" id="JBHFFA010000007">
    <property type="protein sequence ID" value="KAL2613619.1"/>
    <property type="molecule type" value="Genomic_DNA"/>
</dbReference>
<accession>A0ABD1XXT8</accession>
<evidence type="ECO:0000313" key="2">
    <source>
        <dbReference type="Proteomes" id="UP001605036"/>
    </source>
</evidence>
<protein>
    <submittedName>
        <fullName evidence="1">Uncharacterized protein</fullName>
    </submittedName>
</protein>
<reference evidence="1 2" key="1">
    <citation type="submission" date="2024-09" db="EMBL/GenBank/DDBJ databases">
        <title>Chromosome-scale assembly of Riccia fluitans.</title>
        <authorList>
            <person name="Paukszto L."/>
            <person name="Sawicki J."/>
            <person name="Karawczyk K."/>
            <person name="Piernik-Szablinska J."/>
            <person name="Szczecinska M."/>
            <person name="Mazdziarz M."/>
        </authorList>
    </citation>
    <scope>NUCLEOTIDE SEQUENCE [LARGE SCALE GENOMIC DNA]</scope>
    <source>
        <strain evidence="1">Rf_01</strain>
        <tissue evidence="1">Aerial parts of the thallus</tissue>
    </source>
</reference>